<keyword evidence="2" id="KW-1185">Reference proteome</keyword>
<sequence length="118" mass="13501">MLLKYRSDYEKVTMGLLSFVKTLKRLNRLTAELAWYQASANRQLLLWKDANQDFSGVVGIELKPGFVVVRLLALTPAARNERHLNQMLDELADLYPSDKVIGLLTTTKLVAQWEAKHE</sequence>
<organism evidence="1 2">
    <name type="scientific">Secundilactobacillus kimchicus JCM 15530</name>
    <dbReference type="NCBI Taxonomy" id="1302272"/>
    <lineage>
        <taxon>Bacteria</taxon>
        <taxon>Bacillati</taxon>
        <taxon>Bacillota</taxon>
        <taxon>Bacilli</taxon>
        <taxon>Lactobacillales</taxon>
        <taxon>Lactobacillaceae</taxon>
        <taxon>Secundilactobacillus</taxon>
    </lineage>
</organism>
<gene>
    <name evidence="1" type="ORF">FC96_GL000308</name>
</gene>
<reference evidence="1 2" key="1">
    <citation type="journal article" date="2015" name="Genome Announc.">
        <title>Expanding the biotechnology potential of lactobacilli through comparative genomics of 213 strains and associated genera.</title>
        <authorList>
            <person name="Sun Z."/>
            <person name="Harris H.M."/>
            <person name="McCann A."/>
            <person name="Guo C."/>
            <person name="Argimon S."/>
            <person name="Zhang W."/>
            <person name="Yang X."/>
            <person name="Jeffery I.B."/>
            <person name="Cooney J.C."/>
            <person name="Kagawa T.F."/>
            <person name="Liu W."/>
            <person name="Song Y."/>
            <person name="Salvetti E."/>
            <person name="Wrobel A."/>
            <person name="Rasinkangas P."/>
            <person name="Parkhill J."/>
            <person name="Rea M.C."/>
            <person name="O'Sullivan O."/>
            <person name="Ritari J."/>
            <person name="Douillard F.P."/>
            <person name="Paul Ross R."/>
            <person name="Yang R."/>
            <person name="Briner A.E."/>
            <person name="Felis G.E."/>
            <person name="de Vos W.M."/>
            <person name="Barrangou R."/>
            <person name="Klaenhammer T.R."/>
            <person name="Caufield P.W."/>
            <person name="Cui Y."/>
            <person name="Zhang H."/>
            <person name="O'Toole P.W."/>
        </authorList>
    </citation>
    <scope>NUCLEOTIDE SEQUENCE [LARGE SCALE GENOMIC DNA]</scope>
    <source>
        <strain evidence="1 2">JCM 15530</strain>
    </source>
</reference>
<proteinExistence type="predicted"/>
<dbReference type="OrthoDB" id="2189687at2"/>
<protein>
    <recommendedName>
        <fullName evidence="3">RibT protein</fullName>
    </recommendedName>
</protein>
<evidence type="ECO:0000313" key="2">
    <source>
        <dbReference type="Proteomes" id="UP000050911"/>
    </source>
</evidence>
<evidence type="ECO:0000313" key="1">
    <source>
        <dbReference type="EMBL" id="KRK49384.1"/>
    </source>
</evidence>
<dbReference type="Proteomes" id="UP000050911">
    <property type="component" value="Unassembled WGS sequence"/>
</dbReference>
<comment type="caution">
    <text evidence="1">The sequence shown here is derived from an EMBL/GenBank/DDBJ whole genome shotgun (WGS) entry which is preliminary data.</text>
</comment>
<dbReference type="STRING" id="1302272.FC96_GL000308"/>
<name>A0A0R1HSC7_9LACO</name>
<accession>A0A0R1HSC7</accession>
<dbReference type="AlphaFoldDB" id="A0A0R1HSC7"/>
<dbReference type="EMBL" id="AZCX01000001">
    <property type="protein sequence ID" value="KRK49384.1"/>
    <property type="molecule type" value="Genomic_DNA"/>
</dbReference>
<dbReference type="RefSeq" id="WP_054659567.1">
    <property type="nucleotide sequence ID" value="NZ_AZCX01000001.1"/>
</dbReference>
<evidence type="ECO:0008006" key="3">
    <source>
        <dbReference type="Google" id="ProtNLM"/>
    </source>
</evidence>
<dbReference type="PATRIC" id="fig|1302272.5.peg.305"/>